<evidence type="ECO:0000256" key="6">
    <source>
        <dbReference type="PROSITE-ProRule" id="PRU10010"/>
    </source>
</evidence>
<keyword evidence="4 5" id="KW-0560">Oxidoreductase</keyword>
<evidence type="ECO:0000256" key="3">
    <source>
        <dbReference type="ARBA" id="ARBA00022857"/>
    </source>
</evidence>
<dbReference type="GO" id="GO:0070401">
    <property type="term" value="F:NADP+ binding"/>
    <property type="evidence" value="ECO:0007669"/>
    <property type="project" value="InterPro"/>
</dbReference>
<dbReference type="NCBIfam" id="TIGR01850">
    <property type="entry name" value="argC"/>
    <property type="match status" value="1"/>
</dbReference>
<dbReference type="GO" id="GO:0051287">
    <property type="term" value="F:NAD binding"/>
    <property type="evidence" value="ECO:0007669"/>
    <property type="project" value="InterPro"/>
</dbReference>
<dbReference type="GO" id="GO:0006526">
    <property type="term" value="P:L-arginine biosynthetic process"/>
    <property type="evidence" value="ECO:0007669"/>
    <property type="project" value="UniProtKB-UniRule"/>
</dbReference>
<dbReference type="Gene3D" id="3.30.360.10">
    <property type="entry name" value="Dihydrodipicolinate Reductase, domain 2"/>
    <property type="match status" value="1"/>
</dbReference>
<keyword evidence="9" id="KW-1185">Reference proteome</keyword>
<dbReference type="HAMAP" id="MF_00150">
    <property type="entry name" value="ArgC_type1"/>
    <property type="match status" value="1"/>
</dbReference>
<comment type="subcellular location">
    <subcellularLocation>
        <location evidence="5">Cytoplasm</location>
    </subcellularLocation>
</comment>
<dbReference type="SMART" id="SM00859">
    <property type="entry name" value="Semialdhyde_dh"/>
    <property type="match status" value="1"/>
</dbReference>
<gene>
    <name evidence="5" type="primary">argC</name>
    <name evidence="8" type="ORF">E5163_05430</name>
</gene>
<keyword evidence="3 5" id="KW-0521">NADP</keyword>
<keyword evidence="1 5" id="KW-0055">Arginine biosynthesis</keyword>
<dbReference type="GO" id="GO:0005737">
    <property type="term" value="C:cytoplasm"/>
    <property type="evidence" value="ECO:0007669"/>
    <property type="project" value="UniProtKB-SubCell"/>
</dbReference>
<dbReference type="AlphaFoldDB" id="A0A4S2H4U2"/>
<reference evidence="8 9" key="1">
    <citation type="journal article" date="2017" name="Int. J. Syst. Evol. Microbiol.">
        <title>Marinicauda algicola sp. nov., isolated from a marine red alga Rhodosorus marinus.</title>
        <authorList>
            <person name="Jeong S.E."/>
            <person name="Jeon S.H."/>
            <person name="Chun B.H."/>
            <person name="Kim D.W."/>
            <person name="Jeon C.O."/>
        </authorList>
    </citation>
    <scope>NUCLEOTIDE SEQUENCE [LARGE SCALE GENOMIC DNA]</scope>
    <source>
        <strain evidence="8 9">JCM 31718</strain>
    </source>
</reference>
<comment type="function">
    <text evidence="5">Catalyzes the NADPH-dependent reduction of N-acetyl-5-glutamyl phosphate to yield N-acetyl-L-glutamate 5-semialdehyde.</text>
</comment>
<dbReference type="UniPathway" id="UPA00068">
    <property type="reaction ID" value="UER00108"/>
</dbReference>
<dbReference type="EMBL" id="SRXW01000001">
    <property type="protein sequence ID" value="TGY90563.1"/>
    <property type="molecule type" value="Genomic_DNA"/>
</dbReference>
<dbReference type="PANTHER" id="PTHR32338">
    <property type="entry name" value="N-ACETYL-GAMMA-GLUTAMYL-PHOSPHATE REDUCTASE, CHLOROPLASTIC-RELATED-RELATED"/>
    <property type="match status" value="1"/>
</dbReference>
<comment type="pathway">
    <text evidence="5">Amino-acid biosynthesis; L-arginine biosynthesis; N(2)-acetyl-L-ornithine from L-glutamate: step 3/4.</text>
</comment>
<evidence type="ECO:0000313" key="8">
    <source>
        <dbReference type="EMBL" id="TGY90563.1"/>
    </source>
</evidence>
<keyword evidence="2 5" id="KW-0028">Amino-acid biosynthesis</keyword>
<feature type="active site" evidence="5 6">
    <location>
        <position position="133"/>
    </location>
</feature>
<feature type="domain" description="Semialdehyde dehydrogenase NAD-binding" evidence="7">
    <location>
        <begin position="3"/>
        <end position="124"/>
    </location>
</feature>
<evidence type="ECO:0000256" key="2">
    <source>
        <dbReference type="ARBA" id="ARBA00022605"/>
    </source>
</evidence>
<dbReference type="CDD" id="cd24149">
    <property type="entry name" value="AGPR_N_ARG5_6_like"/>
    <property type="match status" value="1"/>
</dbReference>
<evidence type="ECO:0000256" key="4">
    <source>
        <dbReference type="ARBA" id="ARBA00023002"/>
    </source>
</evidence>
<evidence type="ECO:0000256" key="1">
    <source>
        <dbReference type="ARBA" id="ARBA00022571"/>
    </source>
</evidence>
<dbReference type="GO" id="GO:0003942">
    <property type="term" value="F:N-acetyl-gamma-glutamyl-phosphate reductase activity"/>
    <property type="evidence" value="ECO:0007669"/>
    <property type="project" value="UniProtKB-UniRule"/>
</dbReference>
<name>A0A4S2H4U2_9PROT</name>
<dbReference type="InterPro" id="IPR036291">
    <property type="entry name" value="NAD(P)-bd_dom_sf"/>
</dbReference>
<evidence type="ECO:0000313" key="9">
    <source>
        <dbReference type="Proteomes" id="UP000308054"/>
    </source>
</evidence>
<dbReference type="Proteomes" id="UP000308054">
    <property type="component" value="Unassembled WGS sequence"/>
</dbReference>
<dbReference type="OrthoDB" id="9801289at2"/>
<proteinExistence type="inferred from homology"/>
<dbReference type="Pfam" id="PF22698">
    <property type="entry name" value="Semialdhyde_dhC_1"/>
    <property type="match status" value="1"/>
</dbReference>
<dbReference type="Gene3D" id="3.40.50.720">
    <property type="entry name" value="NAD(P)-binding Rossmann-like Domain"/>
    <property type="match status" value="1"/>
</dbReference>
<dbReference type="InterPro" id="IPR058924">
    <property type="entry name" value="AGPR_dimerisation_dom"/>
</dbReference>
<comment type="similarity">
    <text evidence="5">Belongs to the NAGSA dehydrogenase family. Type 1 subfamily.</text>
</comment>
<dbReference type="Pfam" id="PF01118">
    <property type="entry name" value="Semialdhyde_dh"/>
    <property type="match status" value="1"/>
</dbReference>
<dbReference type="InterPro" id="IPR000534">
    <property type="entry name" value="Semialdehyde_DH_NAD-bd"/>
</dbReference>
<dbReference type="SUPFAM" id="SSF55347">
    <property type="entry name" value="Glyceraldehyde-3-phosphate dehydrogenase-like, C-terminal domain"/>
    <property type="match status" value="1"/>
</dbReference>
<dbReference type="PANTHER" id="PTHR32338:SF10">
    <property type="entry name" value="N-ACETYL-GAMMA-GLUTAMYL-PHOSPHATE REDUCTASE, CHLOROPLASTIC-RELATED"/>
    <property type="match status" value="1"/>
</dbReference>
<evidence type="ECO:0000259" key="7">
    <source>
        <dbReference type="SMART" id="SM00859"/>
    </source>
</evidence>
<dbReference type="EC" id="1.2.1.38" evidence="5"/>
<accession>A0A4S2H4U2</accession>
<dbReference type="InterPro" id="IPR023013">
    <property type="entry name" value="AGPR_AS"/>
</dbReference>
<sequence length="314" mass="33363">MKTVGLVGARGHTGRELIALLSRRSGLGLVFASSRAMAGETVTSLAPEAPRELRFEALGPQEVAGKGADAVILALPNGEAAPYVEAIERTAPQTVIVDLSADFRFDGTWVYGLPEIYGRERLAGATRIANPGCYATAGQLAVAPLRDRLRGPVHLFGVSGYSGAGTTPTRRNDTKLLEDNLMPYALAGHLHEREMARHLEIDVRFSPHVAQFFRGLLVTAQLEFCEALTLEAFEAAYREAYEGEPLIGFVQGRPAEIADGANANGAAIGGWTLSEDGRRGAVVCALDNLLKGAAVQAIQNLALALGLEEFEALA</sequence>
<dbReference type="PROSITE" id="PS01224">
    <property type="entry name" value="ARGC"/>
    <property type="match status" value="1"/>
</dbReference>
<protein>
    <recommendedName>
        <fullName evidence="5">N-acetyl-gamma-glutamyl-phosphate reductase</fullName>
        <shortName evidence="5">AGPR</shortName>
        <ecNumber evidence="5">1.2.1.38</ecNumber>
    </recommendedName>
    <alternativeName>
        <fullName evidence="5">N-acetyl-glutamate semialdehyde dehydrogenase</fullName>
        <shortName evidence="5">NAGSA dehydrogenase</shortName>
    </alternativeName>
</protein>
<dbReference type="SUPFAM" id="SSF51735">
    <property type="entry name" value="NAD(P)-binding Rossmann-fold domains"/>
    <property type="match status" value="1"/>
</dbReference>
<comment type="caution">
    <text evidence="8">The sequence shown here is derived from an EMBL/GenBank/DDBJ whole genome shotgun (WGS) entry which is preliminary data.</text>
</comment>
<evidence type="ECO:0000256" key="5">
    <source>
        <dbReference type="HAMAP-Rule" id="MF_00150"/>
    </source>
</evidence>
<organism evidence="8 9">
    <name type="scientific">Marinicauda algicola</name>
    <dbReference type="NCBI Taxonomy" id="2029849"/>
    <lineage>
        <taxon>Bacteria</taxon>
        <taxon>Pseudomonadati</taxon>
        <taxon>Pseudomonadota</taxon>
        <taxon>Alphaproteobacteria</taxon>
        <taxon>Maricaulales</taxon>
        <taxon>Maricaulaceae</taxon>
        <taxon>Marinicauda</taxon>
    </lineage>
</organism>
<keyword evidence="5" id="KW-0963">Cytoplasm</keyword>
<dbReference type="InterPro" id="IPR050085">
    <property type="entry name" value="AGPR"/>
</dbReference>
<dbReference type="RefSeq" id="WP_135995061.1">
    <property type="nucleotide sequence ID" value="NZ_CP071057.1"/>
</dbReference>
<dbReference type="InterPro" id="IPR000706">
    <property type="entry name" value="AGPR_type-1"/>
</dbReference>
<comment type="catalytic activity">
    <reaction evidence="5">
        <text>N-acetyl-L-glutamate 5-semialdehyde + phosphate + NADP(+) = N-acetyl-L-glutamyl 5-phosphate + NADPH + H(+)</text>
        <dbReference type="Rhea" id="RHEA:21588"/>
        <dbReference type="ChEBI" id="CHEBI:15378"/>
        <dbReference type="ChEBI" id="CHEBI:29123"/>
        <dbReference type="ChEBI" id="CHEBI:43474"/>
        <dbReference type="ChEBI" id="CHEBI:57783"/>
        <dbReference type="ChEBI" id="CHEBI:57936"/>
        <dbReference type="ChEBI" id="CHEBI:58349"/>
        <dbReference type="EC" id="1.2.1.38"/>
    </reaction>
</comment>